<dbReference type="PANTHER" id="PTHR35609:SF1">
    <property type="entry name" value="MACRO DOMAIN-CONTAINING PROTEIN"/>
    <property type="match status" value="1"/>
</dbReference>
<sequence length="335" mass="36948">MWFEKLTGFKEESPNQVRANLQVKGETLTSLVNGRSWNFGRLEVPHLESLRETALVTIKKLPSQNIKVSEIVGNVQIFHKQKENQGALFQAASQFNLLEMVGPEVVPERGVGIYSLDHTQGPACAIACGAGTIYRNYFAEVNGQTGQTREHQVDCLENVGGALQNEDDKLWTMRNGYALANKQGLKNITEQIKALDAAGYETLKGKLKIGLQWDTEVTIDDSAQRVTQAYCSALPVAYSLLDESLWETFARLVLEATYEATLAAGVINLEQTGCNKVFLTLVGGGAFGNDTVWITDAIKQAIRKFENTGLDIRIVSYGRSSSRVKRLVNEISQGE</sequence>
<protein>
    <submittedName>
        <fullName evidence="1">Uncharacterized protein</fullName>
    </submittedName>
</protein>
<proteinExistence type="predicted"/>
<dbReference type="RefSeq" id="WP_002695089.1">
    <property type="nucleotide sequence ID" value="NZ_AAWS01000007.1"/>
</dbReference>
<dbReference type="eggNOG" id="ENOG502Z8FE">
    <property type="taxonomic scope" value="Bacteria"/>
</dbReference>
<organism evidence="1 2">
    <name type="scientific">Microscilla marina ATCC 23134</name>
    <dbReference type="NCBI Taxonomy" id="313606"/>
    <lineage>
        <taxon>Bacteria</taxon>
        <taxon>Pseudomonadati</taxon>
        <taxon>Bacteroidota</taxon>
        <taxon>Cytophagia</taxon>
        <taxon>Cytophagales</taxon>
        <taxon>Microscillaceae</taxon>
        <taxon>Microscilla</taxon>
    </lineage>
</organism>
<reference evidence="1 2" key="1">
    <citation type="submission" date="2007-01" db="EMBL/GenBank/DDBJ databases">
        <authorList>
            <person name="Haygood M."/>
            <person name="Podell S."/>
            <person name="Anderson C."/>
            <person name="Hopkinson B."/>
            <person name="Roe K."/>
            <person name="Barbeau K."/>
            <person name="Gaasterland T."/>
            <person name="Ferriera S."/>
            <person name="Johnson J."/>
            <person name="Kravitz S."/>
            <person name="Beeson K."/>
            <person name="Sutton G."/>
            <person name="Rogers Y.-H."/>
            <person name="Friedman R."/>
            <person name="Frazier M."/>
            <person name="Venter J.C."/>
        </authorList>
    </citation>
    <scope>NUCLEOTIDE SEQUENCE [LARGE SCALE GENOMIC DNA]</scope>
    <source>
        <strain evidence="1 2">ATCC 23134</strain>
    </source>
</reference>
<dbReference type="PANTHER" id="PTHR35609">
    <property type="entry name" value="MACRO DOMAIN-CONTAINING PROTEIN"/>
    <property type="match status" value="1"/>
</dbReference>
<dbReference type="AlphaFoldDB" id="A1ZGU3"/>
<comment type="caution">
    <text evidence="1">The sequence shown here is derived from an EMBL/GenBank/DDBJ whole genome shotgun (WGS) entry which is preliminary data.</text>
</comment>
<keyword evidence="2" id="KW-1185">Reference proteome</keyword>
<dbReference type="EMBL" id="AAWS01000007">
    <property type="protein sequence ID" value="EAY30212.1"/>
    <property type="molecule type" value="Genomic_DNA"/>
</dbReference>
<evidence type="ECO:0000313" key="1">
    <source>
        <dbReference type="EMBL" id="EAY30212.1"/>
    </source>
</evidence>
<accession>A1ZGU3</accession>
<dbReference type="Proteomes" id="UP000004095">
    <property type="component" value="Unassembled WGS sequence"/>
</dbReference>
<evidence type="ECO:0000313" key="2">
    <source>
        <dbReference type="Proteomes" id="UP000004095"/>
    </source>
</evidence>
<gene>
    <name evidence="1" type="ORF">M23134_08034</name>
</gene>
<dbReference type="OrthoDB" id="1452819at2"/>
<name>A1ZGU3_MICM2</name>